<evidence type="ECO:0000256" key="3">
    <source>
        <dbReference type="ARBA" id="ARBA00022553"/>
    </source>
</evidence>
<dbReference type="SUPFAM" id="SSF158472">
    <property type="entry name" value="HAMP domain-like"/>
    <property type="match status" value="1"/>
</dbReference>
<keyword evidence="5 9" id="KW-0418">Kinase</keyword>
<dbReference type="EMBL" id="NHRJ02000001">
    <property type="protein sequence ID" value="PZE22283.1"/>
    <property type="molecule type" value="Genomic_DNA"/>
</dbReference>
<keyword evidence="10" id="KW-1185">Reference proteome</keyword>
<evidence type="ECO:0000313" key="9">
    <source>
        <dbReference type="EMBL" id="PZE22283.1"/>
    </source>
</evidence>
<dbReference type="AlphaFoldDB" id="A0A2W1NUK6"/>
<dbReference type="GO" id="GO:0000155">
    <property type="term" value="F:phosphorelay sensor kinase activity"/>
    <property type="evidence" value="ECO:0007669"/>
    <property type="project" value="InterPro"/>
</dbReference>
<dbReference type="InterPro" id="IPR010559">
    <property type="entry name" value="Sig_transdc_His_kin_internal"/>
</dbReference>
<feature type="domain" description="HAMP" evidence="8">
    <location>
        <begin position="326"/>
        <end position="379"/>
    </location>
</feature>
<proteinExistence type="predicted"/>
<dbReference type="InterPro" id="IPR036890">
    <property type="entry name" value="HATPase_C_sf"/>
</dbReference>
<evidence type="ECO:0000256" key="7">
    <source>
        <dbReference type="SAM" id="Phobius"/>
    </source>
</evidence>
<feature type="transmembrane region" description="Helical" evidence="7">
    <location>
        <begin position="305"/>
        <end position="329"/>
    </location>
</feature>
<name>A0A2W1NUK6_PAEXE</name>
<dbReference type="OrthoDB" id="9776552at2"/>
<dbReference type="InterPro" id="IPR003660">
    <property type="entry name" value="HAMP_dom"/>
</dbReference>
<sequence>MLKPSVREDAPPPRISFQKKLLFSYCFIILIPVLSALLIFGVHAYNNTKRYYQDFMNQLSGRADTITDEFITNSARSSYFYLTDTKLKAILEKQHTQGKREYLEDYRYMQTAMDQIVLMNGHITNLTISGLNGAIYNSSSPYWWNFSAVLGGLDQDRLYDGKVIVHVEEGRSADRQQVSIIRYLSDLNRKKGNRQGYVKVDINPRAIEKNFGGIEKANTELGTLVVANGKLIYNSRGLTFNDGDLGTILANFRENQGIPNTLTRITVNGESYLFTARKNELTGWDIIQFIPSRLISETFRKNVNLYAVICMLTLSVVFALAVFFSRHFFKPIHKLRTKMKLVDAGQLDLVLEEESRHDEIGQLVQSYNAMLTRLKLSRETELRAQRLQKRAELHMLQAQINPHFLYNTLNVIHSIAELQRVDQISVIAKSLANMYRYNLKSRDIVTIEQELQQIKNYINIQQLRFLDKHTVVYDIDEAVYEYNILKFLLQPLVENSFLHGLEPRGDGGTLVLSIVKTGHVLQIRVQDDGVGMSPDSLTRINASLGKAITDVESDYNENFGLRNICARIQNCYGSPYSLTVTSALGEGTCVELIIPAVKEVHEHGHSDRR</sequence>
<evidence type="ECO:0000256" key="4">
    <source>
        <dbReference type="ARBA" id="ARBA00022679"/>
    </source>
</evidence>
<keyword evidence="7" id="KW-0812">Transmembrane</keyword>
<dbReference type="GO" id="GO:0005886">
    <property type="term" value="C:plasma membrane"/>
    <property type="evidence" value="ECO:0007669"/>
    <property type="project" value="UniProtKB-SubCell"/>
</dbReference>
<accession>A0A2W1NUK6</accession>
<keyword evidence="7" id="KW-1133">Transmembrane helix</keyword>
<evidence type="ECO:0000256" key="1">
    <source>
        <dbReference type="ARBA" id="ARBA00004651"/>
    </source>
</evidence>
<dbReference type="RefSeq" id="WP_089198055.1">
    <property type="nucleotide sequence ID" value="NZ_NHRJ02000001.1"/>
</dbReference>
<feature type="transmembrane region" description="Helical" evidence="7">
    <location>
        <begin position="21"/>
        <end position="45"/>
    </location>
</feature>
<dbReference type="CDD" id="cd06225">
    <property type="entry name" value="HAMP"/>
    <property type="match status" value="1"/>
</dbReference>
<keyword evidence="2" id="KW-1003">Cell membrane</keyword>
<dbReference type="SMART" id="SM00304">
    <property type="entry name" value="HAMP"/>
    <property type="match status" value="1"/>
</dbReference>
<evidence type="ECO:0000259" key="8">
    <source>
        <dbReference type="PROSITE" id="PS50885"/>
    </source>
</evidence>
<dbReference type="InterPro" id="IPR050640">
    <property type="entry name" value="Bact_2-comp_sensor_kinase"/>
</dbReference>
<dbReference type="PANTHER" id="PTHR34220">
    <property type="entry name" value="SENSOR HISTIDINE KINASE YPDA"/>
    <property type="match status" value="1"/>
</dbReference>
<comment type="subcellular location">
    <subcellularLocation>
        <location evidence="1">Cell membrane</location>
        <topology evidence="1">Multi-pass membrane protein</topology>
    </subcellularLocation>
</comment>
<protein>
    <submittedName>
        <fullName evidence="9">Sensor histidine kinase</fullName>
    </submittedName>
</protein>
<evidence type="ECO:0000256" key="2">
    <source>
        <dbReference type="ARBA" id="ARBA00022475"/>
    </source>
</evidence>
<evidence type="ECO:0000313" key="10">
    <source>
        <dbReference type="Proteomes" id="UP000214746"/>
    </source>
</evidence>
<dbReference type="Gene3D" id="6.10.340.10">
    <property type="match status" value="1"/>
</dbReference>
<organism evidence="9 10">
    <name type="scientific">Paenibacillus xerothermodurans</name>
    <dbReference type="NCBI Taxonomy" id="1977292"/>
    <lineage>
        <taxon>Bacteria</taxon>
        <taxon>Bacillati</taxon>
        <taxon>Bacillota</taxon>
        <taxon>Bacilli</taxon>
        <taxon>Bacillales</taxon>
        <taxon>Paenibacillaceae</taxon>
        <taxon>Paenibacillus</taxon>
    </lineage>
</organism>
<dbReference type="Gene3D" id="3.30.565.10">
    <property type="entry name" value="Histidine kinase-like ATPase, C-terminal domain"/>
    <property type="match status" value="1"/>
</dbReference>
<evidence type="ECO:0000256" key="6">
    <source>
        <dbReference type="ARBA" id="ARBA00023136"/>
    </source>
</evidence>
<dbReference type="Pfam" id="PF02518">
    <property type="entry name" value="HATPase_c"/>
    <property type="match status" value="1"/>
</dbReference>
<dbReference type="PROSITE" id="PS50885">
    <property type="entry name" value="HAMP"/>
    <property type="match status" value="1"/>
</dbReference>
<keyword evidence="3" id="KW-0597">Phosphoprotein</keyword>
<keyword evidence="6 7" id="KW-0472">Membrane</keyword>
<dbReference type="PANTHER" id="PTHR34220:SF7">
    <property type="entry name" value="SENSOR HISTIDINE KINASE YPDA"/>
    <property type="match status" value="1"/>
</dbReference>
<dbReference type="Pfam" id="PF06580">
    <property type="entry name" value="His_kinase"/>
    <property type="match status" value="1"/>
</dbReference>
<dbReference type="InterPro" id="IPR003594">
    <property type="entry name" value="HATPase_dom"/>
</dbReference>
<comment type="caution">
    <text evidence="9">The sequence shown here is derived from an EMBL/GenBank/DDBJ whole genome shotgun (WGS) entry which is preliminary data.</text>
</comment>
<dbReference type="Pfam" id="PF00672">
    <property type="entry name" value="HAMP"/>
    <property type="match status" value="1"/>
</dbReference>
<keyword evidence="4" id="KW-0808">Transferase</keyword>
<dbReference type="SUPFAM" id="SSF55874">
    <property type="entry name" value="ATPase domain of HSP90 chaperone/DNA topoisomerase II/histidine kinase"/>
    <property type="match status" value="1"/>
</dbReference>
<reference evidence="9" key="1">
    <citation type="submission" date="2018-06" db="EMBL/GenBank/DDBJ databases">
        <title>Paenibacillus xerothermodurans sp. nov. an extremely dry heat resistant spore forming bacterium isolated from the soil of Cape Canaveral, Florida.</title>
        <authorList>
            <person name="Seuylemezian A."/>
            <person name="Kaur N."/>
            <person name="Patil P."/>
            <person name="Patil P."/>
            <person name="Mayilraj S."/>
            <person name="Vaishampayan P."/>
        </authorList>
    </citation>
    <scope>NUCLEOTIDE SEQUENCE [LARGE SCALE GENOMIC DNA]</scope>
    <source>
        <strain evidence="9">ATCC 27380</strain>
    </source>
</reference>
<gene>
    <name evidence="9" type="ORF">CBW46_000350</name>
</gene>
<dbReference type="Proteomes" id="UP000214746">
    <property type="component" value="Unassembled WGS sequence"/>
</dbReference>
<evidence type="ECO:0000256" key="5">
    <source>
        <dbReference type="ARBA" id="ARBA00022777"/>
    </source>
</evidence>